<dbReference type="HOGENOM" id="CLU_1851943_0_0_7"/>
<evidence type="ECO:0000256" key="1">
    <source>
        <dbReference type="SAM" id="Phobius"/>
    </source>
</evidence>
<evidence type="ECO:0000313" key="3">
    <source>
        <dbReference type="Proteomes" id="UP000000602"/>
    </source>
</evidence>
<proteinExistence type="predicted"/>
<protein>
    <submittedName>
        <fullName evidence="2">Uncharacterized protein</fullName>
    </submittedName>
</protein>
<dbReference type="RefSeq" id="WP_011187565.1">
    <property type="nucleotide sequence ID" value="NC_006138.1"/>
</dbReference>
<keyword evidence="1" id="KW-0812">Transmembrane</keyword>
<dbReference type="AlphaFoldDB" id="Q6ARH6"/>
<feature type="transmembrane region" description="Helical" evidence="1">
    <location>
        <begin position="73"/>
        <end position="90"/>
    </location>
</feature>
<gene>
    <name evidence="2" type="ordered locus">DP0320</name>
</gene>
<reference evidence="3" key="1">
    <citation type="journal article" date="2004" name="Environ. Microbiol.">
        <title>The genome of Desulfotalea psychrophila, a sulfate-reducing bacterium from permanently cold Arctic sediments.</title>
        <authorList>
            <person name="Rabus R."/>
            <person name="Ruepp A."/>
            <person name="Frickey T."/>
            <person name="Rattei T."/>
            <person name="Fartmann B."/>
            <person name="Stark M."/>
            <person name="Bauer M."/>
            <person name="Zibat A."/>
            <person name="Lombardot T."/>
            <person name="Becker I."/>
            <person name="Amann J."/>
            <person name="Gellner K."/>
            <person name="Teeling H."/>
            <person name="Leuschner W.D."/>
            <person name="Gloeckner F.-O."/>
            <person name="Lupas A.N."/>
            <person name="Amann R."/>
            <person name="Klenk H.-P."/>
        </authorList>
    </citation>
    <scope>NUCLEOTIDE SEQUENCE [LARGE SCALE GENOMIC DNA]</scope>
    <source>
        <strain evidence="3">DSM 12343 / LSv54</strain>
    </source>
</reference>
<dbReference type="Proteomes" id="UP000000602">
    <property type="component" value="Chromosome"/>
</dbReference>
<keyword evidence="1" id="KW-1133">Transmembrane helix</keyword>
<sequence length="138" mass="15551">MSIDIGSKLDKIQKNVTAVKKLDNEFKDSNFDWTLLLNQDEKEISIGWLLFAIAGYLMSCSAVNWFGVPGEKLYNLLFIIGCMSWIWLIISVHLKIKNNTSTILVGIVSFLCFLVAAGLATPEQTANDIRSEIERHIE</sequence>
<keyword evidence="1" id="KW-0472">Membrane</keyword>
<feature type="transmembrane region" description="Helical" evidence="1">
    <location>
        <begin position="102"/>
        <end position="121"/>
    </location>
</feature>
<dbReference type="KEGG" id="dps:DP0320"/>
<name>Q6ARH6_DESPS</name>
<feature type="transmembrane region" description="Helical" evidence="1">
    <location>
        <begin position="46"/>
        <end position="67"/>
    </location>
</feature>
<organism evidence="2 3">
    <name type="scientific">Desulfotalea psychrophila (strain LSv54 / DSM 12343)</name>
    <dbReference type="NCBI Taxonomy" id="177439"/>
    <lineage>
        <taxon>Bacteria</taxon>
        <taxon>Pseudomonadati</taxon>
        <taxon>Thermodesulfobacteriota</taxon>
        <taxon>Desulfobulbia</taxon>
        <taxon>Desulfobulbales</taxon>
        <taxon>Desulfocapsaceae</taxon>
        <taxon>Desulfotalea</taxon>
    </lineage>
</organism>
<accession>Q6ARH6</accession>
<evidence type="ECO:0000313" key="2">
    <source>
        <dbReference type="EMBL" id="CAG35049.1"/>
    </source>
</evidence>
<dbReference type="EMBL" id="CR522870">
    <property type="protein sequence ID" value="CAG35049.1"/>
    <property type="molecule type" value="Genomic_DNA"/>
</dbReference>
<keyword evidence="3" id="KW-1185">Reference proteome</keyword>
<dbReference type="STRING" id="177439.DP0320"/>